<dbReference type="GO" id="GO:0031267">
    <property type="term" value="F:small GTPase binding"/>
    <property type="evidence" value="ECO:0007669"/>
    <property type="project" value="InterPro"/>
</dbReference>
<comment type="caution">
    <text evidence="3">The sequence shown here is derived from an EMBL/GenBank/DDBJ whole genome shotgun (WGS) entry which is preliminary data.</text>
</comment>
<feature type="region of interest" description="Disordered" evidence="1">
    <location>
        <begin position="389"/>
        <end position="423"/>
    </location>
</feature>
<evidence type="ECO:0000259" key="2">
    <source>
        <dbReference type="Pfam" id="PF14860"/>
    </source>
</evidence>
<organism evidence="3 4">
    <name type="scientific">Legionella anisa</name>
    <dbReference type="NCBI Taxonomy" id="28082"/>
    <lineage>
        <taxon>Bacteria</taxon>
        <taxon>Pseudomonadati</taxon>
        <taxon>Pseudomonadota</taxon>
        <taxon>Gammaproteobacteria</taxon>
        <taxon>Legionellales</taxon>
        <taxon>Legionellaceae</taxon>
        <taxon>Legionella</taxon>
    </lineage>
</organism>
<dbReference type="GO" id="GO:0044161">
    <property type="term" value="C:host cell cytoplasmic vesicle"/>
    <property type="evidence" value="ECO:0007669"/>
    <property type="project" value="InterPro"/>
</dbReference>
<evidence type="ECO:0000313" key="4">
    <source>
        <dbReference type="Proteomes" id="UP000192511"/>
    </source>
</evidence>
<reference evidence="3" key="1">
    <citation type="submission" date="2017-12" db="EMBL/GenBank/DDBJ databases">
        <title>FDA dAtabase for Regulatory Grade micrObial Sequences (FDA-ARGOS): Supporting development and validation of Infectious Disease Dx tests.</title>
        <authorList>
            <person name="Kerrigan L."/>
            <person name="Tallon L.J."/>
            <person name="Sadzewicz L."/>
            <person name="Sengamalay N."/>
            <person name="Ott S."/>
            <person name="Godinez A."/>
            <person name="Nagaraj S."/>
            <person name="Vavikolanu K."/>
            <person name="Vyas G."/>
            <person name="Nadendla S."/>
            <person name="Aluvathingal J."/>
            <person name="Sichtig H."/>
        </authorList>
    </citation>
    <scope>NUCLEOTIDE SEQUENCE [LARGE SCALE GENOMIC DNA]</scope>
    <source>
        <strain evidence="3">FDAARGOS_200</strain>
    </source>
</reference>
<proteinExistence type="predicted"/>
<feature type="domain" description="DrrA phosphatidylinositol 4-phosphate binding" evidence="2">
    <location>
        <begin position="536"/>
        <end position="622"/>
    </location>
</feature>
<gene>
    <name evidence="3" type="ORF">A6J39_003055</name>
</gene>
<feature type="compositionally biased region" description="Polar residues" evidence="1">
    <location>
        <begin position="398"/>
        <end position="413"/>
    </location>
</feature>
<keyword evidence="4" id="KW-1185">Reference proteome</keyword>
<evidence type="ECO:0000256" key="1">
    <source>
        <dbReference type="SAM" id="MobiDB-lite"/>
    </source>
</evidence>
<dbReference type="Proteomes" id="UP000192511">
    <property type="component" value="Unassembled WGS sequence"/>
</dbReference>
<dbReference type="EMBL" id="NBTX02000004">
    <property type="protein sequence ID" value="PNL60270.1"/>
    <property type="molecule type" value="Genomic_DNA"/>
</dbReference>
<protein>
    <recommendedName>
        <fullName evidence="2">DrrA phosphatidylinositol 4-phosphate binding domain-containing protein</fullName>
    </recommendedName>
</protein>
<name>A0AAX0WQ84_9GAMM</name>
<evidence type="ECO:0000313" key="3">
    <source>
        <dbReference type="EMBL" id="PNL60270.1"/>
    </source>
</evidence>
<sequence>MLSQQAAAELLRKYGKDLENLQKITKETSLGLRSDAQFIPELLKALDCIANGTAYAPTSHMTGMTSIGKVTSDPQKAVGDLVAFFDDRFIDTYFGSTNKANIEHNVPGVDLDKLKANILQFCKEIKPPTVAEKNDTVQKSRMIALTLGAHVEFRVKGFKHNNPEHNARQPLETVQFEFRTTQERDAFYERIKNISPSDVSIDFTATKKDSEGNAIPIVLVKPEAIKSIDAVLFPRESPKLSKEQFIESTRSLINAGIFSGRSSRLEESLRTICKALETGELIDGRQINAQVSGGWMASGQQNTASGMISAEEAWAFLFKEMGELDNSLYKEMFRGRLEEHFRQQQYPEGVRRLWFDTFTDQEGYKKDSQFANFANFISDLPVHRSRVGQSRTEDNHSTFKQPSSTVHHTTVKQPSPPVHKSTTGDTHKAFIKHFIQHHAPGVEREPLIEKSRVKIEFKNKNYLENFKAIYGDYMKGISETLGHGKNAGKVYLTVPLEQIEAIENGVLKGKYKHYVTPGEQPMRTVTSAVTCDSLRDNDFKSRYKNNQGDFLKSKILKVFYEDLENAETPKDVQKVVDRYKNDGRYDILAKAQNTTMQVLGMTTSSATAFEELRKERLGDIDKARRAQVA</sequence>
<dbReference type="InterPro" id="IPR028057">
    <property type="entry name" value="DrrA_P4M"/>
</dbReference>
<accession>A0AAX0WQ84</accession>
<dbReference type="RefSeq" id="WP_019234015.1">
    <property type="nucleotide sequence ID" value="NZ_CAAAHR010000024.1"/>
</dbReference>
<dbReference type="GeneID" id="98064640"/>
<dbReference type="Gene3D" id="1.20.1280.280">
    <property type="match status" value="1"/>
</dbReference>
<dbReference type="AlphaFoldDB" id="A0AAX0WQ84"/>
<dbReference type="InterPro" id="IPR038346">
    <property type="entry name" value="DrrA_PI4P-bd_sf"/>
</dbReference>
<dbReference type="Pfam" id="PF14860">
    <property type="entry name" value="DrrA_P4M"/>
    <property type="match status" value="1"/>
</dbReference>